<accession>A0A3P3G3W3</accession>
<dbReference type="GO" id="GO:0006171">
    <property type="term" value="P:cAMP biosynthetic process"/>
    <property type="evidence" value="ECO:0007669"/>
    <property type="project" value="TreeGrafter"/>
</dbReference>
<dbReference type="InterPro" id="IPR029787">
    <property type="entry name" value="Nucleotide_cyclase"/>
</dbReference>
<dbReference type="EMBL" id="RQXT01000006">
    <property type="protein sequence ID" value="RRI04993.1"/>
    <property type="molecule type" value="Genomic_DNA"/>
</dbReference>
<evidence type="ECO:0000259" key="1">
    <source>
        <dbReference type="PROSITE" id="PS50125"/>
    </source>
</evidence>
<evidence type="ECO:0000313" key="3">
    <source>
        <dbReference type="Proteomes" id="UP000273786"/>
    </source>
</evidence>
<dbReference type="InterPro" id="IPR001054">
    <property type="entry name" value="A/G_cyclase"/>
</dbReference>
<keyword evidence="3" id="KW-1185">Reference proteome</keyword>
<dbReference type="CDD" id="cd07302">
    <property type="entry name" value="CHD"/>
    <property type="match status" value="1"/>
</dbReference>
<dbReference type="AlphaFoldDB" id="A0A3P3G3W3"/>
<organism evidence="2 3">
    <name type="scientific">Mesorhizobium tamadayense</name>
    <dbReference type="NCBI Taxonomy" id="425306"/>
    <lineage>
        <taxon>Bacteria</taxon>
        <taxon>Pseudomonadati</taxon>
        <taxon>Pseudomonadota</taxon>
        <taxon>Alphaproteobacteria</taxon>
        <taxon>Hyphomicrobiales</taxon>
        <taxon>Phyllobacteriaceae</taxon>
        <taxon>Mesorhizobium</taxon>
    </lineage>
</organism>
<proteinExistence type="predicted"/>
<evidence type="ECO:0000313" key="2">
    <source>
        <dbReference type="EMBL" id="RRI04993.1"/>
    </source>
</evidence>
<dbReference type="GO" id="GO:0035556">
    <property type="term" value="P:intracellular signal transduction"/>
    <property type="evidence" value="ECO:0007669"/>
    <property type="project" value="InterPro"/>
</dbReference>
<reference evidence="2 3" key="1">
    <citation type="submission" date="2018-11" db="EMBL/GenBank/DDBJ databases">
        <title>the genome of Mesorhizobium tamadayense DSM 28320.</title>
        <authorList>
            <person name="Gao J."/>
        </authorList>
    </citation>
    <scope>NUCLEOTIDE SEQUENCE [LARGE SCALE GENOMIC DNA]</scope>
    <source>
        <strain evidence="2 3">DSM 28320</strain>
    </source>
</reference>
<sequence length="355" mass="38087">MLLAKSLSFLLDDAAHMGDGGRLLLQLSTHLMEDGLPIIAGALAQDAPDPIISRRIWLWRAPSNEVVEALGIGADRQNADPRLVLREWLGTTRAIVFDERAGGVAPTLVWAFDHTPDEAQSELLRQISRFAAAPMTALAERSAKRALLEAYLGKRSAAHVLNGHSRRVKGETIRAALLCADLRGFTDLSEVHDADEIVLVLDAWFDCVAGAVHAFGGEVLKFIGDGVLAIFPIGERDARAACDAAVRAVKATRAGIDHLNQTRRRNGGPEFGYGIGLHVGEILWGNIGTAGRLDFTAIGKAVNLVSRIEGLCKPLGRTVLASTVFEAETTEPMIAMGSHQLRGIAGAQTLFCLPE</sequence>
<protein>
    <submittedName>
        <fullName evidence="2">Adenylate/guanylate cyclase domain-containing protein</fullName>
    </submittedName>
</protein>
<name>A0A3P3G3W3_9HYPH</name>
<dbReference type="PANTHER" id="PTHR43081">
    <property type="entry name" value="ADENYLATE CYCLASE, TERMINAL-DIFFERENTIATION SPECIFIC-RELATED"/>
    <property type="match status" value="1"/>
</dbReference>
<dbReference type="RefSeq" id="WP_124996776.1">
    <property type="nucleotide sequence ID" value="NZ_RQXT01000006.1"/>
</dbReference>
<dbReference type="SUPFAM" id="SSF55073">
    <property type="entry name" value="Nucleotide cyclase"/>
    <property type="match status" value="1"/>
</dbReference>
<gene>
    <name evidence="2" type="ORF">EH240_07530</name>
</gene>
<comment type="caution">
    <text evidence="2">The sequence shown here is derived from an EMBL/GenBank/DDBJ whole genome shotgun (WGS) entry which is preliminary data.</text>
</comment>
<dbReference type="Gene3D" id="3.30.70.1230">
    <property type="entry name" value="Nucleotide cyclase"/>
    <property type="match status" value="1"/>
</dbReference>
<dbReference type="PROSITE" id="PS50125">
    <property type="entry name" value="GUANYLATE_CYCLASE_2"/>
    <property type="match status" value="1"/>
</dbReference>
<dbReference type="InterPro" id="IPR050697">
    <property type="entry name" value="Adenylyl/Guanylyl_Cyclase_3/4"/>
</dbReference>
<dbReference type="SMART" id="SM00044">
    <property type="entry name" value="CYCc"/>
    <property type="match status" value="1"/>
</dbReference>
<dbReference type="Pfam" id="PF00211">
    <property type="entry name" value="Guanylate_cyc"/>
    <property type="match status" value="1"/>
</dbReference>
<dbReference type="Proteomes" id="UP000273786">
    <property type="component" value="Unassembled WGS sequence"/>
</dbReference>
<dbReference type="OrthoDB" id="4565346at2"/>
<feature type="domain" description="Guanylate cyclase" evidence="1">
    <location>
        <begin position="176"/>
        <end position="309"/>
    </location>
</feature>
<dbReference type="PANTHER" id="PTHR43081:SF11">
    <property type="entry name" value="BLR2264 PROTEIN"/>
    <property type="match status" value="1"/>
</dbReference>
<dbReference type="GO" id="GO:0004016">
    <property type="term" value="F:adenylate cyclase activity"/>
    <property type="evidence" value="ECO:0007669"/>
    <property type="project" value="UniProtKB-ARBA"/>
</dbReference>